<sequence length="272" mass="29437">MREIPFAPPAKTLAMKRILGNSPLSVVRIAVIALLVGCGLLWWTGGVAQGIYADYQIGRAYHQIDAGIGGKCQTRKIVFTDCEITIRHNGQTIEKEFFFFGLAPGHGYSLATVAADGGRPDGITLNLALEKTANRTLFAAFFAFLGLGCLWLSAYSLFCTLPRLRHLLDGINHSGAYPWKLVEIEAKTSGGKAASYRADIGGKPRRIILNSSRCLPFSMPSGNGKTIRILAFAPRHGGAPVPFDIELQTVEGLTDDERKMLVIQIAEAAYAA</sequence>
<evidence type="ECO:0000313" key="2">
    <source>
        <dbReference type="EMBL" id="STR02688.1"/>
    </source>
</evidence>
<gene>
    <name evidence="2" type="ORF">NCTC13336_01566</name>
</gene>
<dbReference type="OrthoDB" id="7066924at2"/>
<proteinExistence type="predicted"/>
<organism evidence="2 3">
    <name type="scientific">Kingella potus</name>
    <dbReference type="NCBI Taxonomy" id="265175"/>
    <lineage>
        <taxon>Bacteria</taxon>
        <taxon>Pseudomonadati</taxon>
        <taxon>Pseudomonadota</taxon>
        <taxon>Betaproteobacteria</taxon>
        <taxon>Neisseriales</taxon>
        <taxon>Neisseriaceae</taxon>
        <taxon>Kingella</taxon>
    </lineage>
</organism>
<accession>A0A377R1A7</accession>
<dbReference type="Proteomes" id="UP000254293">
    <property type="component" value="Unassembled WGS sequence"/>
</dbReference>
<evidence type="ECO:0000313" key="3">
    <source>
        <dbReference type="Proteomes" id="UP000254293"/>
    </source>
</evidence>
<dbReference type="EMBL" id="UGJJ01000002">
    <property type="protein sequence ID" value="STR02688.1"/>
    <property type="molecule type" value="Genomic_DNA"/>
</dbReference>
<dbReference type="RefSeq" id="WP_115308584.1">
    <property type="nucleotide sequence ID" value="NZ_UGJJ01000002.1"/>
</dbReference>
<feature type="transmembrane region" description="Helical" evidence="1">
    <location>
        <begin position="137"/>
        <end position="158"/>
    </location>
</feature>
<name>A0A377R1A7_9NEIS</name>
<keyword evidence="3" id="KW-1185">Reference proteome</keyword>
<keyword evidence="1" id="KW-1133">Transmembrane helix</keyword>
<dbReference type="AlphaFoldDB" id="A0A377R1A7"/>
<feature type="transmembrane region" description="Helical" evidence="1">
    <location>
        <begin position="25"/>
        <end position="43"/>
    </location>
</feature>
<evidence type="ECO:0000256" key="1">
    <source>
        <dbReference type="SAM" id="Phobius"/>
    </source>
</evidence>
<keyword evidence="1" id="KW-0472">Membrane</keyword>
<protein>
    <submittedName>
        <fullName evidence="2">Uncharacterized protein</fullName>
    </submittedName>
</protein>
<reference evidence="2 3" key="1">
    <citation type="submission" date="2018-06" db="EMBL/GenBank/DDBJ databases">
        <authorList>
            <consortium name="Pathogen Informatics"/>
            <person name="Doyle S."/>
        </authorList>
    </citation>
    <scope>NUCLEOTIDE SEQUENCE [LARGE SCALE GENOMIC DNA]</scope>
    <source>
        <strain evidence="2 3">NCTC13336</strain>
    </source>
</reference>
<keyword evidence="1" id="KW-0812">Transmembrane</keyword>